<evidence type="ECO:0000313" key="8">
    <source>
        <dbReference type="EMBL" id="GMI07777.1"/>
    </source>
</evidence>
<dbReference type="Proteomes" id="UP001165082">
    <property type="component" value="Unassembled WGS sequence"/>
</dbReference>
<dbReference type="PROSITE" id="PS50922">
    <property type="entry name" value="TLC"/>
    <property type="match status" value="1"/>
</dbReference>
<evidence type="ECO:0000256" key="1">
    <source>
        <dbReference type="ARBA" id="ARBA00004141"/>
    </source>
</evidence>
<sequence>MAAMLTTPWETFCYRGGEFLHSVVFGRRSSYPQSAANLSGIKSPDFGVFVYSAIACFLINWGVRKCVVEPIAARVLPNPKRAKIEKFAQAAMEMIFYTVFFFFGYRVYYQQTFVWPSALWWQGWDKGEHDLMDPDYQFFYILYAGRYFAAFVSVLMEHKRKDFIEMQVHHTVTVVLVLLSYAWNYNRVGGAVMFLLDCADPPLHIAKQFKYCSTSKKDWPQFMADRWFEIFAVTFIISRDVFYPYVVWSSTMEHKEHFATELSTNVCNGLLCILLILQFYWTSLIFLAVYNQMNMPSAQTIQEALPHHQTNPPSIRPLSESERSELLKLNLAGDFVSATSVTLCVAPFMTVIDKAIVQVAAGSSTILKSSLASVRSILSSPVTYVKSPMFLAMWATYASTYVAANSVRTMNEHYSTTSGQSATSLFIGTTAVNSSATMLKDSMYAKMFGGASSSSSSSVRPMPNITYGLWGLRDCLVISSSFVMPPILQKYLVEGGMEETKAKTTAQIVCPVATQFLAGPVQLLGLDYYNRPTANFTARMSLLASEFTTIVSARVARIAPAYGIGGVGNNYVRDRWRSWVVQREMERAARGLSPDRLVDLVIHKR</sequence>
<dbReference type="OrthoDB" id="537032at2759"/>
<dbReference type="AlphaFoldDB" id="A0A9W7CJT1"/>
<feature type="domain" description="TLC" evidence="7">
    <location>
        <begin position="79"/>
        <end position="294"/>
    </location>
</feature>
<protein>
    <recommendedName>
        <fullName evidence="7">TLC domain-containing protein</fullName>
    </recommendedName>
</protein>
<dbReference type="PANTHER" id="PTHR37845:SF1">
    <property type="entry name" value="SEQUENCE ORPHAN"/>
    <property type="match status" value="1"/>
</dbReference>
<organism evidence="8 9">
    <name type="scientific">Triparma retinervis</name>
    <dbReference type="NCBI Taxonomy" id="2557542"/>
    <lineage>
        <taxon>Eukaryota</taxon>
        <taxon>Sar</taxon>
        <taxon>Stramenopiles</taxon>
        <taxon>Ochrophyta</taxon>
        <taxon>Bolidophyceae</taxon>
        <taxon>Parmales</taxon>
        <taxon>Triparmaceae</taxon>
        <taxon>Triparma</taxon>
    </lineage>
</organism>
<keyword evidence="3 6" id="KW-1133">Transmembrane helix</keyword>
<evidence type="ECO:0000256" key="3">
    <source>
        <dbReference type="ARBA" id="ARBA00022989"/>
    </source>
</evidence>
<comment type="caution">
    <text evidence="8">The sequence shown here is derived from an EMBL/GenBank/DDBJ whole genome shotgun (WGS) entry which is preliminary data.</text>
</comment>
<dbReference type="GO" id="GO:0016020">
    <property type="term" value="C:membrane"/>
    <property type="evidence" value="ECO:0007669"/>
    <property type="project" value="UniProtKB-SubCell"/>
</dbReference>
<feature type="transmembrane region" description="Helical" evidence="6">
    <location>
        <begin position="168"/>
        <end position="185"/>
    </location>
</feature>
<accession>A0A9W7CJT1</accession>
<dbReference type="EMBL" id="BRXZ01000226">
    <property type="protein sequence ID" value="GMI07777.1"/>
    <property type="molecule type" value="Genomic_DNA"/>
</dbReference>
<dbReference type="GO" id="GO:0005739">
    <property type="term" value="C:mitochondrion"/>
    <property type="evidence" value="ECO:0007669"/>
    <property type="project" value="TreeGrafter"/>
</dbReference>
<keyword evidence="2 5" id="KW-0812">Transmembrane</keyword>
<dbReference type="PANTHER" id="PTHR37845">
    <property type="entry name" value="SEQUENCE ORPHAN"/>
    <property type="match status" value="1"/>
</dbReference>
<reference evidence="8" key="1">
    <citation type="submission" date="2022-07" db="EMBL/GenBank/DDBJ databases">
        <title>Genome analysis of Parmales, a sister group of diatoms, reveals the evolutionary specialization of diatoms from phago-mixotrophs to photoautotrophs.</title>
        <authorList>
            <person name="Ban H."/>
            <person name="Sato S."/>
            <person name="Yoshikawa S."/>
            <person name="Kazumasa Y."/>
            <person name="Nakamura Y."/>
            <person name="Ichinomiya M."/>
            <person name="Saitoh K."/>
            <person name="Sato N."/>
            <person name="Blanc-Mathieu R."/>
            <person name="Endo H."/>
            <person name="Kuwata A."/>
            <person name="Ogata H."/>
        </authorList>
    </citation>
    <scope>NUCLEOTIDE SEQUENCE</scope>
</reference>
<evidence type="ECO:0000256" key="4">
    <source>
        <dbReference type="ARBA" id="ARBA00023136"/>
    </source>
</evidence>
<evidence type="ECO:0000256" key="2">
    <source>
        <dbReference type="ARBA" id="ARBA00022692"/>
    </source>
</evidence>
<comment type="subcellular location">
    <subcellularLocation>
        <location evidence="1">Membrane</location>
        <topology evidence="1">Multi-pass membrane protein</topology>
    </subcellularLocation>
</comment>
<evidence type="ECO:0000259" key="7">
    <source>
        <dbReference type="PROSITE" id="PS50922"/>
    </source>
</evidence>
<proteinExistence type="predicted"/>
<feature type="transmembrane region" description="Helical" evidence="6">
    <location>
        <begin position="138"/>
        <end position="156"/>
    </location>
</feature>
<dbReference type="Pfam" id="PF03798">
    <property type="entry name" value="TRAM_LAG1_CLN8"/>
    <property type="match status" value="1"/>
</dbReference>
<feature type="transmembrane region" description="Helical" evidence="6">
    <location>
        <begin position="227"/>
        <end position="248"/>
    </location>
</feature>
<keyword evidence="4 5" id="KW-0472">Membrane</keyword>
<evidence type="ECO:0000313" key="9">
    <source>
        <dbReference type="Proteomes" id="UP001165082"/>
    </source>
</evidence>
<name>A0A9W7CJT1_9STRA</name>
<keyword evidence="9" id="KW-1185">Reference proteome</keyword>
<evidence type="ECO:0000256" key="6">
    <source>
        <dbReference type="SAM" id="Phobius"/>
    </source>
</evidence>
<feature type="transmembrane region" description="Helical" evidence="6">
    <location>
        <begin position="269"/>
        <end position="290"/>
    </location>
</feature>
<dbReference type="InterPro" id="IPR006634">
    <property type="entry name" value="TLC-dom"/>
</dbReference>
<gene>
    <name evidence="8" type="ORF">TrRE_jg725</name>
</gene>
<dbReference type="SMART" id="SM00724">
    <property type="entry name" value="TLC"/>
    <property type="match status" value="1"/>
</dbReference>
<feature type="transmembrane region" description="Helical" evidence="6">
    <location>
        <begin position="48"/>
        <end position="67"/>
    </location>
</feature>
<feature type="transmembrane region" description="Helical" evidence="6">
    <location>
        <begin position="87"/>
        <end position="108"/>
    </location>
</feature>
<evidence type="ECO:0000256" key="5">
    <source>
        <dbReference type="PROSITE-ProRule" id="PRU00205"/>
    </source>
</evidence>
<dbReference type="InterPro" id="IPR038781">
    <property type="entry name" value="C365.16-ike"/>
</dbReference>